<dbReference type="SUPFAM" id="SSF161084">
    <property type="entry name" value="MAPEG domain-like"/>
    <property type="match status" value="1"/>
</dbReference>
<comment type="subcellular location">
    <subcellularLocation>
        <location evidence="1">Membrane</location>
    </subcellularLocation>
</comment>
<dbReference type="GO" id="GO:0016740">
    <property type="term" value="F:transferase activity"/>
    <property type="evidence" value="ECO:0007669"/>
    <property type="project" value="UniProtKB-KW"/>
</dbReference>
<dbReference type="Gene3D" id="1.20.120.550">
    <property type="entry name" value="Membrane associated eicosanoid/glutathione metabolism-like domain"/>
    <property type="match status" value="1"/>
</dbReference>
<feature type="transmembrane region" description="Helical" evidence="5">
    <location>
        <begin position="104"/>
        <end position="122"/>
    </location>
</feature>
<evidence type="ECO:0000313" key="6">
    <source>
        <dbReference type="EMBL" id="PYC24448.1"/>
    </source>
</evidence>
<dbReference type="OrthoDB" id="8537976at2"/>
<evidence type="ECO:0000256" key="3">
    <source>
        <dbReference type="ARBA" id="ARBA00022989"/>
    </source>
</evidence>
<dbReference type="InterPro" id="IPR023352">
    <property type="entry name" value="MAPEG-like_dom_sf"/>
</dbReference>
<protein>
    <submittedName>
        <fullName evidence="6">Glutathione S-transferase</fullName>
    </submittedName>
</protein>
<feature type="transmembrane region" description="Helical" evidence="5">
    <location>
        <begin position="74"/>
        <end position="98"/>
    </location>
</feature>
<keyword evidence="4 5" id="KW-0472">Membrane</keyword>
<keyword evidence="6" id="KW-0808">Transferase</keyword>
<dbReference type="Pfam" id="PF01124">
    <property type="entry name" value="MAPEG"/>
    <property type="match status" value="1"/>
</dbReference>
<keyword evidence="2 5" id="KW-0812">Transmembrane</keyword>
<comment type="caution">
    <text evidence="6">The sequence shown here is derived from an EMBL/GenBank/DDBJ whole genome shotgun (WGS) entry which is preliminary data.</text>
</comment>
<dbReference type="GO" id="GO:0016020">
    <property type="term" value="C:membrane"/>
    <property type="evidence" value="ECO:0007669"/>
    <property type="project" value="UniProtKB-SubCell"/>
</dbReference>
<keyword evidence="3 5" id="KW-1133">Transmembrane helix</keyword>
<dbReference type="Proteomes" id="UP000248146">
    <property type="component" value="Unassembled WGS sequence"/>
</dbReference>
<feature type="transmembrane region" description="Helical" evidence="5">
    <location>
        <begin position="6"/>
        <end position="23"/>
    </location>
</feature>
<dbReference type="PANTHER" id="PTHR35814">
    <property type="match status" value="1"/>
</dbReference>
<dbReference type="EMBL" id="QJRX01000005">
    <property type="protein sequence ID" value="PYC24448.1"/>
    <property type="molecule type" value="Genomic_DNA"/>
</dbReference>
<proteinExistence type="predicted"/>
<evidence type="ECO:0000256" key="1">
    <source>
        <dbReference type="ARBA" id="ARBA00004370"/>
    </source>
</evidence>
<dbReference type="InterPro" id="IPR001129">
    <property type="entry name" value="Membr-assoc_MAPEG"/>
</dbReference>
<dbReference type="RefSeq" id="WP_110682395.1">
    <property type="nucleotide sequence ID" value="NZ_QJRX01000005.1"/>
</dbReference>
<evidence type="ECO:0000256" key="2">
    <source>
        <dbReference type="ARBA" id="ARBA00022692"/>
    </source>
</evidence>
<evidence type="ECO:0000313" key="7">
    <source>
        <dbReference type="Proteomes" id="UP000248146"/>
    </source>
</evidence>
<name>A0A2V4KXE6_AQUAC</name>
<reference evidence="6 7" key="1">
    <citation type="submission" date="2018-06" db="EMBL/GenBank/DDBJ databases">
        <title>Pseudomonas diversity within urban Lake Michigan freshwaters.</title>
        <authorList>
            <person name="Batrich M."/>
            <person name="Hatzopoulos T."/>
            <person name="Putonti C."/>
        </authorList>
    </citation>
    <scope>NUCLEOTIDE SEQUENCE [LARGE SCALE GENOMIC DNA]</scope>
    <source>
        <strain evidence="6 7">MB-090714</strain>
    </source>
</reference>
<evidence type="ECO:0000256" key="5">
    <source>
        <dbReference type="SAM" id="Phobius"/>
    </source>
</evidence>
<gene>
    <name evidence="6" type="ORF">DMO17_10225</name>
</gene>
<organism evidence="6 7">
    <name type="scientific">Aquipseudomonas alcaligenes</name>
    <name type="common">Pseudomonas alcaligenes</name>
    <dbReference type="NCBI Taxonomy" id="43263"/>
    <lineage>
        <taxon>Bacteria</taxon>
        <taxon>Pseudomonadati</taxon>
        <taxon>Pseudomonadota</taxon>
        <taxon>Gammaproteobacteria</taxon>
        <taxon>Pseudomonadales</taxon>
        <taxon>Pseudomonadaceae</taxon>
        <taxon>Aquipseudomonas</taxon>
    </lineage>
</organism>
<sequence length="124" mass="13529">MLYSLYIAAILALLLIGLSLNVTRLRMRHQVAIGDGGKTDLLKAVRAHGNSLEQSLLFIVLLYLGESSGRIEGALVAALGFAFIMLRLLYCTGLFARLLLLRQVSHGLTMLVLLAVSLLLLIPR</sequence>
<dbReference type="AlphaFoldDB" id="A0A2V4KXE6"/>
<evidence type="ECO:0000256" key="4">
    <source>
        <dbReference type="ARBA" id="ARBA00023136"/>
    </source>
</evidence>
<dbReference type="PANTHER" id="PTHR35814:SF1">
    <property type="entry name" value="GLUTATHIONE S-TRANSFERASE-RELATED"/>
    <property type="match status" value="1"/>
</dbReference>
<accession>A0A2V4KXE6</accession>